<accession>A0A1R1C5D1</accession>
<organism evidence="1 2">
    <name type="scientific">Paenibacillus amylolyticus</name>
    <dbReference type="NCBI Taxonomy" id="1451"/>
    <lineage>
        <taxon>Bacteria</taxon>
        <taxon>Bacillati</taxon>
        <taxon>Bacillota</taxon>
        <taxon>Bacilli</taxon>
        <taxon>Bacillales</taxon>
        <taxon>Paenibacillaceae</taxon>
        <taxon>Paenibacillus</taxon>
    </lineage>
</organism>
<name>A0A1R1C5D1_PAEAM</name>
<gene>
    <name evidence="1" type="ORF">BK131_04710</name>
</gene>
<proteinExistence type="predicted"/>
<reference evidence="1 2" key="1">
    <citation type="submission" date="2016-11" db="EMBL/GenBank/DDBJ databases">
        <title>Paenibacillus species isolates.</title>
        <authorList>
            <person name="Beno S.M."/>
        </authorList>
    </citation>
    <scope>NUCLEOTIDE SEQUENCE [LARGE SCALE GENOMIC DNA]</scope>
    <source>
        <strain evidence="1 2">FSL H8-0246</strain>
    </source>
</reference>
<protein>
    <submittedName>
        <fullName evidence="1">Uncharacterized protein</fullName>
    </submittedName>
</protein>
<dbReference type="AlphaFoldDB" id="A0A1R1C5D1"/>
<comment type="caution">
    <text evidence="1">The sequence shown here is derived from an EMBL/GenBank/DDBJ whole genome shotgun (WGS) entry which is preliminary data.</text>
</comment>
<evidence type="ECO:0000313" key="1">
    <source>
        <dbReference type="EMBL" id="OMF17269.1"/>
    </source>
</evidence>
<dbReference type="Proteomes" id="UP000187134">
    <property type="component" value="Unassembled WGS sequence"/>
</dbReference>
<sequence>MEHTYGDFMNKEQENEISYVVISEEVARSSKSDAIIIKPFVKVISDSLPYHLSFCISFGFVVQNIDLENMVIEISNSEGVVIDAGDITGVHFNNDELFDESGKRRDALLIGEAGLNNNTGISLESYGKYNIHIKRNGEVVGNTFFILSSTEGDKVYE</sequence>
<dbReference type="EMBL" id="MRTJ01000001">
    <property type="protein sequence ID" value="OMF17269.1"/>
    <property type="molecule type" value="Genomic_DNA"/>
</dbReference>
<evidence type="ECO:0000313" key="2">
    <source>
        <dbReference type="Proteomes" id="UP000187134"/>
    </source>
</evidence>